<dbReference type="Proteomes" id="UP000234505">
    <property type="component" value="Unassembled WGS sequence"/>
</dbReference>
<dbReference type="InterPro" id="IPR036388">
    <property type="entry name" value="WH-like_DNA-bd_sf"/>
</dbReference>
<sequence length="393" mass="44003">MRRTERYSRKQIAAICRWRDCVVNCCKQRQKSLIKRKQTTKQKTSEEMMDVTNTENKEIFDQSATRLKGIKNLMTPSGDVMRVTDTDLKWFNHFYTFEVQGKKCYQSIPTIAKVMGRARSGAQERIDKLESLGLLTVGKETFKDGWRNTYTCTPIDVIVSRMTDAKVTPQDKKLKKSQLDSLLRKSEAVDALAINHGIKEMAKAIADLDLSDSEVMQFAFQITAEKLAVLGWNIETTAKEDGKSDEKVKPQAEQAAKQAAPAATPSTDATAGQHSDQSANMASESATSTAGQRYSVESDNNRSSDDLTNGGHEMSQDEQDDDPPFQPNKPESDDAPWQGMAFESDGRLTEAAYKWALTAGATGWRHACRLVWEKVGVIPPDEINEDRKPKFLM</sequence>
<feature type="region of interest" description="Disordered" evidence="1">
    <location>
        <begin position="239"/>
        <end position="339"/>
    </location>
</feature>
<evidence type="ECO:0000313" key="3">
    <source>
        <dbReference type="Proteomes" id="UP000234505"/>
    </source>
</evidence>
<dbReference type="AlphaFoldDB" id="A0A2J4RJM6"/>
<feature type="compositionally biased region" description="Basic and acidic residues" evidence="1">
    <location>
        <begin position="239"/>
        <end position="250"/>
    </location>
</feature>
<evidence type="ECO:0000256" key="1">
    <source>
        <dbReference type="SAM" id="MobiDB-lite"/>
    </source>
</evidence>
<reference evidence="2 3" key="2">
    <citation type="submission" date="2018-01" db="EMBL/GenBank/DDBJ databases">
        <title>Genomic study of Klebsiella pneumoniae.</title>
        <authorList>
            <person name="Yang Y."/>
            <person name="Bicalho R."/>
        </authorList>
    </citation>
    <scope>NUCLEOTIDE SEQUENCE [LARGE SCALE GENOMIC DNA]</scope>
    <source>
        <strain evidence="2 3">A11</strain>
    </source>
</reference>
<comment type="caution">
    <text evidence="2">The sequence shown here is derived from an EMBL/GenBank/DDBJ whole genome shotgun (WGS) entry which is preliminary data.</text>
</comment>
<reference evidence="2 3" key="1">
    <citation type="submission" date="2017-11" db="EMBL/GenBank/DDBJ databases">
        <authorList>
            <person name="Han C.G."/>
        </authorList>
    </citation>
    <scope>NUCLEOTIDE SEQUENCE [LARGE SCALE GENOMIC DNA]</scope>
    <source>
        <strain evidence="2 3">A11</strain>
    </source>
</reference>
<accession>A0A2J4RJM6</accession>
<evidence type="ECO:0008006" key="4">
    <source>
        <dbReference type="Google" id="ProtNLM"/>
    </source>
</evidence>
<evidence type="ECO:0000313" key="2">
    <source>
        <dbReference type="EMBL" id="PLL43443.1"/>
    </source>
</evidence>
<feature type="compositionally biased region" description="Polar residues" evidence="1">
    <location>
        <begin position="272"/>
        <end position="298"/>
    </location>
</feature>
<feature type="compositionally biased region" description="Low complexity" evidence="1">
    <location>
        <begin position="251"/>
        <end position="271"/>
    </location>
</feature>
<dbReference type="EMBL" id="PIDS01000077">
    <property type="protein sequence ID" value="PLL43443.1"/>
    <property type="molecule type" value="Genomic_DNA"/>
</dbReference>
<proteinExistence type="predicted"/>
<organism evidence="2 3">
    <name type="scientific">Klebsiella michiganensis</name>
    <dbReference type="NCBI Taxonomy" id="1134687"/>
    <lineage>
        <taxon>Bacteria</taxon>
        <taxon>Pseudomonadati</taxon>
        <taxon>Pseudomonadota</taxon>
        <taxon>Gammaproteobacteria</taxon>
        <taxon>Enterobacterales</taxon>
        <taxon>Enterobacteriaceae</taxon>
        <taxon>Klebsiella/Raoultella group</taxon>
        <taxon>Klebsiella</taxon>
    </lineage>
</organism>
<dbReference type="Gene3D" id="1.10.10.10">
    <property type="entry name" value="Winged helix-like DNA-binding domain superfamily/Winged helix DNA-binding domain"/>
    <property type="match status" value="1"/>
</dbReference>
<protein>
    <recommendedName>
        <fullName evidence="4">Helix-turn-helix domain-containing protein</fullName>
    </recommendedName>
</protein>
<name>A0A2J4RJM6_9ENTR</name>
<gene>
    <name evidence="2" type="ORF">CWN50_04420</name>
</gene>